<accession>F2EIK2</accession>
<evidence type="ECO:0000313" key="1">
    <source>
        <dbReference type="EMBL" id="BAK07174.1"/>
    </source>
</evidence>
<proteinExistence type="evidence at transcript level"/>
<sequence length="99" mass="10736">MDSRRVVLAGDLLGAARRRDVGSACAPWFWFAGRLVRSLVWGGGGGLPVKAELRLWPEQWMAAPSGTVPLLEASTLQPLPSHARHPSGETLDLLLRIGR</sequence>
<dbReference type="AlphaFoldDB" id="F2EIK2"/>
<reference evidence="1" key="1">
    <citation type="journal article" date="2011" name="Plant Physiol.">
        <title>Comprehensive sequence analysis of 24,783 barley full-length cDNAs derived from 12 clone libraries.</title>
        <authorList>
            <person name="Matsumoto T."/>
            <person name="Tanaka T."/>
            <person name="Sakai H."/>
            <person name="Amano N."/>
            <person name="Kanamori H."/>
            <person name="Kurita K."/>
            <person name="Kikuta A."/>
            <person name="Kamiya K."/>
            <person name="Yamamoto M."/>
            <person name="Ikawa H."/>
            <person name="Fujii N."/>
            <person name="Hori K."/>
            <person name="Itoh T."/>
            <person name="Sato K."/>
        </authorList>
    </citation>
    <scope>NUCLEOTIDE SEQUENCE</scope>
    <source>
        <tissue evidence="1">Flower</tissue>
    </source>
</reference>
<name>F2EIK2_HORVV</name>
<protein>
    <submittedName>
        <fullName evidence="1">Predicted protein</fullName>
    </submittedName>
</protein>
<dbReference type="EMBL" id="AK375979">
    <property type="protein sequence ID" value="BAK07174.1"/>
    <property type="molecule type" value="mRNA"/>
</dbReference>
<organism evidence="1">
    <name type="scientific">Hordeum vulgare subsp. vulgare</name>
    <name type="common">Domesticated barley</name>
    <dbReference type="NCBI Taxonomy" id="112509"/>
    <lineage>
        <taxon>Eukaryota</taxon>
        <taxon>Viridiplantae</taxon>
        <taxon>Streptophyta</taxon>
        <taxon>Embryophyta</taxon>
        <taxon>Tracheophyta</taxon>
        <taxon>Spermatophyta</taxon>
        <taxon>Magnoliopsida</taxon>
        <taxon>Liliopsida</taxon>
        <taxon>Poales</taxon>
        <taxon>Poaceae</taxon>
        <taxon>BOP clade</taxon>
        <taxon>Pooideae</taxon>
        <taxon>Triticodae</taxon>
        <taxon>Triticeae</taxon>
        <taxon>Hordeinae</taxon>
        <taxon>Hordeum</taxon>
    </lineage>
</organism>